<dbReference type="InterPro" id="IPR009033">
    <property type="entry name" value="Calreticulin/calnexin_P_dom_sf"/>
</dbReference>
<dbReference type="SUPFAM" id="SSF49899">
    <property type="entry name" value="Concanavalin A-like lectins/glucanases"/>
    <property type="match status" value="2"/>
</dbReference>
<comment type="similarity">
    <text evidence="2 9">Belongs to the calreticulin family.</text>
</comment>
<dbReference type="EMBL" id="JAUDZG010000001">
    <property type="protein sequence ID" value="KAK3310051.1"/>
    <property type="molecule type" value="Genomic_DNA"/>
</dbReference>
<dbReference type="RefSeq" id="XP_062725831.1">
    <property type="nucleotide sequence ID" value="XM_062865629.1"/>
</dbReference>
<comment type="subcellular location">
    <subcellularLocation>
        <location evidence="1">Endoplasmic reticulum membrane</location>
        <topology evidence="1">Single-pass type I membrane protein</topology>
    </subcellularLocation>
</comment>
<evidence type="ECO:0000256" key="5">
    <source>
        <dbReference type="ARBA" id="ARBA00022989"/>
    </source>
</evidence>
<dbReference type="PANTHER" id="PTHR11073">
    <property type="entry name" value="CALRETICULIN AND CALNEXIN"/>
    <property type="match status" value="1"/>
</dbReference>
<dbReference type="InterPro" id="IPR001580">
    <property type="entry name" value="Calret/calnex"/>
</dbReference>
<dbReference type="PRINTS" id="PR00626">
    <property type="entry name" value="CALRETICULIN"/>
</dbReference>
<dbReference type="Gene3D" id="2.10.250.10">
    <property type="entry name" value="Calreticulin/calnexin, P domain"/>
    <property type="match status" value="1"/>
</dbReference>
<evidence type="ECO:0000256" key="1">
    <source>
        <dbReference type="ARBA" id="ARBA00004115"/>
    </source>
</evidence>
<evidence type="ECO:0000256" key="3">
    <source>
        <dbReference type="ARBA" id="ARBA00022692"/>
    </source>
</evidence>
<dbReference type="GO" id="GO:0006457">
    <property type="term" value="P:protein folding"/>
    <property type="evidence" value="ECO:0007669"/>
    <property type="project" value="InterPro"/>
</dbReference>
<feature type="region of interest" description="Disordered" evidence="10">
    <location>
        <begin position="29"/>
        <end position="51"/>
    </location>
</feature>
<dbReference type="SUPFAM" id="SSF63887">
    <property type="entry name" value="P-domain of calnexin/calreticulin"/>
    <property type="match status" value="1"/>
</dbReference>
<feature type="region of interest" description="Disordered" evidence="10">
    <location>
        <begin position="547"/>
        <end position="574"/>
    </location>
</feature>
<dbReference type="PANTHER" id="PTHR11073:SF1">
    <property type="entry name" value="CALNEXIN 14D-RELATED"/>
    <property type="match status" value="1"/>
</dbReference>
<feature type="region of interest" description="Disordered" evidence="10">
    <location>
        <begin position="251"/>
        <end position="292"/>
    </location>
</feature>
<feature type="region of interest" description="Disordered" evidence="10">
    <location>
        <begin position="447"/>
        <end position="469"/>
    </location>
</feature>
<keyword evidence="7 9" id="KW-0143">Chaperone</keyword>
<feature type="compositionally biased region" description="Basic and acidic residues" evidence="10">
    <location>
        <begin position="447"/>
        <end position="463"/>
    </location>
</feature>
<dbReference type="PROSITE" id="PS00803">
    <property type="entry name" value="CALRETICULIN_1"/>
    <property type="match status" value="1"/>
</dbReference>
<feature type="compositionally biased region" description="Basic and acidic residues" evidence="10">
    <location>
        <begin position="260"/>
        <end position="288"/>
    </location>
</feature>
<keyword evidence="6 9" id="KW-0472">Membrane</keyword>
<proteinExistence type="inferred from homology"/>
<evidence type="ECO:0000256" key="2">
    <source>
        <dbReference type="ARBA" id="ARBA00010983"/>
    </source>
</evidence>
<keyword evidence="9" id="KW-0732">Signal</keyword>
<evidence type="ECO:0000256" key="6">
    <source>
        <dbReference type="ARBA" id="ARBA00023136"/>
    </source>
</evidence>
<reference evidence="11" key="2">
    <citation type="submission" date="2023-06" db="EMBL/GenBank/DDBJ databases">
        <authorList>
            <consortium name="Lawrence Berkeley National Laboratory"/>
            <person name="Mondo S.J."/>
            <person name="Hensen N."/>
            <person name="Bonometti L."/>
            <person name="Westerberg I."/>
            <person name="Brannstrom I.O."/>
            <person name="Guillou S."/>
            <person name="Cros-Aarteil S."/>
            <person name="Calhoun S."/>
            <person name="Haridas S."/>
            <person name="Kuo A."/>
            <person name="Pangilinan J."/>
            <person name="Riley R."/>
            <person name="Labutti K."/>
            <person name="Andreopoulos B."/>
            <person name="Lipzen A."/>
            <person name="Chen C."/>
            <person name="Yanf M."/>
            <person name="Daum C."/>
            <person name="Ng V."/>
            <person name="Clum A."/>
            <person name="Steindorff A."/>
            <person name="Ohm R."/>
            <person name="Martin F."/>
            <person name="Silar P."/>
            <person name="Natvig D."/>
            <person name="Lalanne C."/>
            <person name="Gautier V."/>
            <person name="Ament-Velasquez S.L."/>
            <person name="Kruys A."/>
            <person name="Hutchinson M.I."/>
            <person name="Powell A.J."/>
            <person name="Barry K."/>
            <person name="Miller A.N."/>
            <person name="Grigoriev I.V."/>
            <person name="Debuchy R."/>
            <person name="Gladieux P."/>
            <person name="Thoren M.H."/>
            <person name="Johannesson H."/>
        </authorList>
    </citation>
    <scope>NUCLEOTIDE SEQUENCE</scope>
    <source>
        <strain evidence="11">CBS 333.67</strain>
    </source>
</reference>
<sequence>MRFNVAAAAASAALLVGGVNAEDQKVLKDESSSSSVAESATQSAPELPTFTPTKLKAPFLEQFTDDWEQRWKPSHAKKDTKGSDEEWAYVGEWSVEEPTTYKGMEGDKGLVVKNAAAHHAISAKFPKKIDPKGKTLVVQYEVKLQNGLECGGAYMKLLRDTKALHQDEFSNTTPYVIMFGPDKCGHTNKVHFIFNHKNPKTGEYEEKHLTSPPTAKIVKTTELYTLIVHPNNTYIIQQNGEQVKEGSLLEDFNPAVNPPKEIDDPKDKKPDDWVDEARIPDPDAKKPDDWDEDAPYEIVDEEATMPEDWLVDEPQFIPDPEAQKPEDWDDEEDGDWVPPTVANPKCAEVSGCGPWTKPMKKNPDYKGKWTAPYIDNPAYKGPWAPRKIKNPDYFEDKNPANFEPMGAIGFEIWTMQNNILFDNIYVGHSVEEAKKFAEETFFKKHPVEKAAEEADKPKADDTPKSPSDLKFLDDPKTYILEKFDLFLTIAKKDPIEAIKFVPEIAGGLAALFVTVVALLVGLIGLGSSPAPAAKKVAADAKEKAKEVKDKAASAAASGVDTAKEATKRATRSQS</sequence>
<reference evidence="11" key="1">
    <citation type="journal article" date="2023" name="Mol. Phylogenet. Evol.">
        <title>Genome-scale phylogeny and comparative genomics of the fungal order Sordariales.</title>
        <authorList>
            <person name="Hensen N."/>
            <person name="Bonometti L."/>
            <person name="Westerberg I."/>
            <person name="Brannstrom I.O."/>
            <person name="Guillou S."/>
            <person name="Cros-Aarteil S."/>
            <person name="Calhoun S."/>
            <person name="Haridas S."/>
            <person name="Kuo A."/>
            <person name="Mondo S."/>
            <person name="Pangilinan J."/>
            <person name="Riley R."/>
            <person name="LaButti K."/>
            <person name="Andreopoulos B."/>
            <person name="Lipzen A."/>
            <person name="Chen C."/>
            <person name="Yan M."/>
            <person name="Daum C."/>
            <person name="Ng V."/>
            <person name="Clum A."/>
            <person name="Steindorff A."/>
            <person name="Ohm R.A."/>
            <person name="Martin F."/>
            <person name="Silar P."/>
            <person name="Natvig D.O."/>
            <person name="Lalanne C."/>
            <person name="Gautier V."/>
            <person name="Ament-Velasquez S.L."/>
            <person name="Kruys A."/>
            <person name="Hutchinson M.I."/>
            <person name="Powell A.J."/>
            <person name="Barry K."/>
            <person name="Miller A.N."/>
            <person name="Grigoriev I.V."/>
            <person name="Debuchy R."/>
            <person name="Gladieux P."/>
            <person name="Hiltunen Thoren M."/>
            <person name="Johannesson H."/>
        </authorList>
    </citation>
    <scope>NUCLEOTIDE SEQUENCE</scope>
    <source>
        <strain evidence="11">CBS 333.67</strain>
    </source>
</reference>
<evidence type="ECO:0000313" key="12">
    <source>
        <dbReference type="Proteomes" id="UP001273166"/>
    </source>
</evidence>
<feature type="region of interest" description="Disordered" evidence="10">
    <location>
        <begin position="316"/>
        <end position="343"/>
    </location>
</feature>
<protein>
    <submittedName>
        <fullName evidence="11">Calreticulin family-domain-containing protein</fullName>
    </submittedName>
</protein>
<evidence type="ECO:0000256" key="7">
    <source>
        <dbReference type="ARBA" id="ARBA00023186"/>
    </source>
</evidence>
<dbReference type="PROSITE" id="PS00805">
    <property type="entry name" value="CALRETICULIN_REPEAT"/>
    <property type="match status" value="1"/>
</dbReference>
<keyword evidence="3 9" id="KW-0812">Transmembrane</keyword>
<gene>
    <name evidence="11" type="ORF">B0T15DRAFT_425222</name>
</gene>
<dbReference type="GO" id="GO:0005789">
    <property type="term" value="C:endoplasmic reticulum membrane"/>
    <property type="evidence" value="ECO:0007669"/>
    <property type="project" value="UniProtKB-SubCell"/>
</dbReference>
<feature type="transmembrane region" description="Helical" evidence="9">
    <location>
        <begin position="504"/>
        <end position="525"/>
    </location>
</feature>
<dbReference type="Proteomes" id="UP001273166">
    <property type="component" value="Unassembled WGS sequence"/>
</dbReference>
<dbReference type="GO" id="GO:0051082">
    <property type="term" value="F:unfolded protein binding"/>
    <property type="evidence" value="ECO:0007669"/>
    <property type="project" value="InterPro"/>
</dbReference>
<dbReference type="AlphaFoldDB" id="A0AAJ0M5P3"/>
<keyword evidence="8" id="KW-1015">Disulfide bond</keyword>
<name>A0AAJ0M5P3_9PEZI</name>
<comment type="caution">
    <text evidence="11">The sequence shown here is derived from an EMBL/GenBank/DDBJ whole genome shotgun (WGS) entry which is preliminary data.</text>
</comment>
<keyword evidence="12" id="KW-1185">Reference proteome</keyword>
<dbReference type="InterPro" id="IPR018124">
    <property type="entry name" value="Calret/calnex_CS"/>
</dbReference>
<evidence type="ECO:0000256" key="10">
    <source>
        <dbReference type="SAM" id="MobiDB-lite"/>
    </source>
</evidence>
<feature type="disulfide bond" evidence="8">
    <location>
        <begin position="150"/>
        <end position="184"/>
    </location>
</feature>
<accession>A0AAJ0M5P3</accession>
<evidence type="ECO:0000256" key="8">
    <source>
        <dbReference type="PIRSR" id="PIRSR601580-3"/>
    </source>
</evidence>
<keyword evidence="5 9" id="KW-1133">Transmembrane helix</keyword>
<feature type="chain" id="PRO_5042317116" evidence="9">
    <location>
        <begin position="22"/>
        <end position="574"/>
    </location>
</feature>
<keyword evidence="4 9" id="KW-0256">Endoplasmic reticulum</keyword>
<dbReference type="InterPro" id="IPR013320">
    <property type="entry name" value="ConA-like_dom_sf"/>
</dbReference>
<dbReference type="PROSITE" id="PS00804">
    <property type="entry name" value="CALRETICULIN_2"/>
    <property type="match status" value="1"/>
</dbReference>
<organism evidence="11 12">
    <name type="scientific">Chaetomium strumarium</name>
    <dbReference type="NCBI Taxonomy" id="1170767"/>
    <lineage>
        <taxon>Eukaryota</taxon>
        <taxon>Fungi</taxon>
        <taxon>Dikarya</taxon>
        <taxon>Ascomycota</taxon>
        <taxon>Pezizomycotina</taxon>
        <taxon>Sordariomycetes</taxon>
        <taxon>Sordariomycetidae</taxon>
        <taxon>Sordariales</taxon>
        <taxon>Chaetomiaceae</taxon>
        <taxon>Chaetomium</taxon>
    </lineage>
</organism>
<dbReference type="GeneID" id="87884458"/>
<feature type="signal peptide" evidence="9">
    <location>
        <begin position="1"/>
        <end position="21"/>
    </location>
</feature>
<dbReference type="GO" id="GO:0005509">
    <property type="term" value="F:calcium ion binding"/>
    <property type="evidence" value="ECO:0007669"/>
    <property type="project" value="InterPro"/>
</dbReference>
<dbReference type="FunFam" id="2.60.120.200:FF:000011">
    <property type="entry name" value="Probable calnexin"/>
    <property type="match status" value="1"/>
</dbReference>
<evidence type="ECO:0000256" key="4">
    <source>
        <dbReference type="ARBA" id="ARBA00022824"/>
    </source>
</evidence>
<dbReference type="Pfam" id="PF00262">
    <property type="entry name" value="Calreticulin"/>
    <property type="match status" value="1"/>
</dbReference>
<evidence type="ECO:0000313" key="11">
    <source>
        <dbReference type="EMBL" id="KAK3310051.1"/>
    </source>
</evidence>
<dbReference type="Gene3D" id="2.60.120.200">
    <property type="match status" value="1"/>
</dbReference>
<feature type="compositionally biased region" description="Low complexity" evidence="10">
    <location>
        <begin position="32"/>
        <end position="44"/>
    </location>
</feature>
<dbReference type="FunFam" id="2.10.250.10:FF:000001">
    <property type="entry name" value="Calnexin homolog"/>
    <property type="match status" value="1"/>
</dbReference>
<evidence type="ECO:0000256" key="9">
    <source>
        <dbReference type="RuleBase" id="RU362126"/>
    </source>
</evidence>
<dbReference type="GO" id="GO:0036503">
    <property type="term" value="P:ERAD pathway"/>
    <property type="evidence" value="ECO:0007669"/>
    <property type="project" value="TreeGrafter"/>
</dbReference>